<keyword evidence="6" id="KW-1133">Transmembrane helix</keyword>
<dbReference type="AlphaFoldDB" id="A0A7R9YGQ1"/>
<dbReference type="SFLD" id="SFLDG01017">
    <property type="entry name" value="Polyprenyl_Transferase_Like"/>
    <property type="match status" value="1"/>
</dbReference>
<dbReference type="GO" id="GO:0004337">
    <property type="term" value="F:(2E,6E)-farnesyl diphosphate synthase activity"/>
    <property type="evidence" value="ECO:0007669"/>
    <property type="project" value="TreeGrafter"/>
</dbReference>
<keyword evidence="2 5" id="KW-0808">Transferase</keyword>
<evidence type="ECO:0000256" key="3">
    <source>
        <dbReference type="ARBA" id="ARBA00022723"/>
    </source>
</evidence>
<evidence type="ECO:0000256" key="2">
    <source>
        <dbReference type="ARBA" id="ARBA00022679"/>
    </source>
</evidence>
<dbReference type="GO" id="GO:0004161">
    <property type="term" value="F:dimethylallyltranstransferase activity"/>
    <property type="evidence" value="ECO:0007669"/>
    <property type="project" value="TreeGrafter"/>
</dbReference>
<protein>
    <recommendedName>
        <fullName evidence="8">Farnesyl pyrophosphate synthase</fullName>
    </recommendedName>
</protein>
<dbReference type="SFLD" id="SFLDS00005">
    <property type="entry name" value="Isoprenoid_Synthase_Type_I"/>
    <property type="match status" value="1"/>
</dbReference>
<keyword evidence="4" id="KW-0460">Magnesium</keyword>
<accession>A0A7R9YGQ1</accession>
<sequence>MQFQLPPIDHKMMALGLAAAGGAAVGGLVAYFVAKRGSLRGNCPATAWPAGKPELSDAAQYPVYDLSKPAKQSFEEICDMLIEEIVAELPEMYELPMPEVNWVREMLNYNIKGGKMNRGTMVVEVGKILAESRGRSLSNADLVKLAVLGWCVEWLQAWLLMLDDVMDDSTSRRGQPCWYRNAHVQKIAINDGVTVEMIMYKILRRHFANEPCYLQLIDLFLETTFQTEVGQLLDTLCLNLTLEDFTVERWTLIVKYKTAFYSFYLPVALGMTYMGVQSQSAYDTARDILITMGIYFQAQDDYLDCFASEEVLGKRGTDIWDKKCGWLFVHAYHHLVDDEQKFILQENYGKGPDEEKEKVVKDLYRELGLEQMYNTYEADTKVALEDQISKVTELPQEIFHIFLKKIFKRQK</sequence>
<keyword evidence="6" id="KW-0472">Membrane</keyword>
<gene>
    <name evidence="7" type="ORF">PPYR1160_LOCUS14731</name>
</gene>
<evidence type="ECO:0000256" key="4">
    <source>
        <dbReference type="ARBA" id="ARBA00022842"/>
    </source>
</evidence>
<dbReference type="PROSITE" id="PS00723">
    <property type="entry name" value="POLYPRENYL_SYNTHASE_1"/>
    <property type="match status" value="1"/>
</dbReference>
<dbReference type="GO" id="GO:0045337">
    <property type="term" value="P:farnesyl diphosphate biosynthetic process"/>
    <property type="evidence" value="ECO:0007669"/>
    <property type="project" value="TreeGrafter"/>
</dbReference>
<feature type="transmembrane region" description="Helical" evidence="6">
    <location>
        <begin position="12"/>
        <end position="34"/>
    </location>
</feature>
<comment type="cofactor">
    <cofactor evidence="1">
        <name>Mg(2+)</name>
        <dbReference type="ChEBI" id="CHEBI:18420"/>
    </cofactor>
</comment>
<keyword evidence="3" id="KW-0479">Metal-binding</keyword>
<proteinExistence type="inferred from homology"/>
<evidence type="ECO:0000256" key="6">
    <source>
        <dbReference type="SAM" id="Phobius"/>
    </source>
</evidence>
<dbReference type="GO" id="GO:0005737">
    <property type="term" value="C:cytoplasm"/>
    <property type="evidence" value="ECO:0007669"/>
    <property type="project" value="TreeGrafter"/>
</dbReference>
<organism evidence="7">
    <name type="scientific">Pinguiococcus pyrenoidosus</name>
    <dbReference type="NCBI Taxonomy" id="172671"/>
    <lineage>
        <taxon>Eukaryota</taxon>
        <taxon>Sar</taxon>
        <taxon>Stramenopiles</taxon>
        <taxon>Ochrophyta</taxon>
        <taxon>Pinguiophyceae</taxon>
        <taxon>Pinguiochrysidales</taxon>
        <taxon>Pinguiochrysidaceae</taxon>
        <taxon>Pinguiococcus</taxon>
    </lineage>
</organism>
<dbReference type="PANTHER" id="PTHR11525:SF0">
    <property type="entry name" value="FARNESYL PYROPHOSPHATE SYNTHASE"/>
    <property type="match status" value="1"/>
</dbReference>
<dbReference type="CDD" id="cd00685">
    <property type="entry name" value="Trans_IPPS_HT"/>
    <property type="match status" value="1"/>
</dbReference>
<dbReference type="InterPro" id="IPR039702">
    <property type="entry name" value="FPS1-like"/>
</dbReference>
<dbReference type="EMBL" id="HBEA01019401">
    <property type="protein sequence ID" value="CAD8265228.1"/>
    <property type="molecule type" value="Transcribed_RNA"/>
</dbReference>
<evidence type="ECO:0008006" key="8">
    <source>
        <dbReference type="Google" id="ProtNLM"/>
    </source>
</evidence>
<dbReference type="InterPro" id="IPR008949">
    <property type="entry name" value="Isoprenoid_synthase_dom_sf"/>
</dbReference>
<dbReference type="SUPFAM" id="SSF48576">
    <property type="entry name" value="Terpenoid synthases"/>
    <property type="match status" value="1"/>
</dbReference>
<evidence type="ECO:0000313" key="7">
    <source>
        <dbReference type="EMBL" id="CAD8265228.1"/>
    </source>
</evidence>
<evidence type="ECO:0000256" key="1">
    <source>
        <dbReference type="ARBA" id="ARBA00001946"/>
    </source>
</evidence>
<dbReference type="Gene3D" id="1.10.600.10">
    <property type="entry name" value="Farnesyl Diphosphate Synthase"/>
    <property type="match status" value="1"/>
</dbReference>
<dbReference type="InterPro" id="IPR000092">
    <property type="entry name" value="Polyprenyl_synt"/>
</dbReference>
<reference evidence="7" key="1">
    <citation type="submission" date="2021-01" db="EMBL/GenBank/DDBJ databases">
        <authorList>
            <person name="Corre E."/>
            <person name="Pelletier E."/>
            <person name="Niang G."/>
            <person name="Scheremetjew M."/>
            <person name="Finn R."/>
            <person name="Kale V."/>
            <person name="Holt S."/>
            <person name="Cochrane G."/>
            <person name="Meng A."/>
            <person name="Brown T."/>
            <person name="Cohen L."/>
        </authorList>
    </citation>
    <scope>NUCLEOTIDE SEQUENCE</scope>
    <source>
        <strain evidence="7">CCMP2078</strain>
    </source>
</reference>
<evidence type="ECO:0000256" key="5">
    <source>
        <dbReference type="RuleBase" id="RU004466"/>
    </source>
</evidence>
<name>A0A7R9YGQ1_9STRA</name>
<dbReference type="InterPro" id="IPR033749">
    <property type="entry name" value="Polyprenyl_synt_CS"/>
</dbReference>
<dbReference type="GO" id="GO:0046872">
    <property type="term" value="F:metal ion binding"/>
    <property type="evidence" value="ECO:0007669"/>
    <property type="project" value="UniProtKB-KW"/>
</dbReference>
<dbReference type="Pfam" id="PF00348">
    <property type="entry name" value="polyprenyl_synt"/>
    <property type="match status" value="1"/>
</dbReference>
<comment type="similarity">
    <text evidence="5">Belongs to the FPP/GGPP synthase family.</text>
</comment>
<keyword evidence="6" id="KW-0812">Transmembrane</keyword>
<dbReference type="PANTHER" id="PTHR11525">
    <property type="entry name" value="FARNESYL-PYROPHOSPHATE SYNTHETASE"/>
    <property type="match status" value="1"/>
</dbReference>